<dbReference type="InterPro" id="IPR011701">
    <property type="entry name" value="MFS"/>
</dbReference>
<feature type="compositionally biased region" description="Low complexity" evidence="5">
    <location>
        <begin position="24"/>
        <end position="33"/>
    </location>
</feature>
<evidence type="ECO:0000256" key="4">
    <source>
        <dbReference type="ARBA" id="ARBA00023136"/>
    </source>
</evidence>
<evidence type="ECO:0000313" key="8">
    <source>
        <dbReference type="EMBL" id="CZR59099.1"/>
    </source>
</evidence>
<feature type="compositionally biased region" description="Basic and acidic residues" evidence="5">
    <location>
        <begin position="609"/>
        <end position="630"/>
    </location>
</feature>
<evidence type="ECO:0000259" key="7">
    <source>
        <dbReference type="PROSITE" id="PS50850"/>
    </source>
</evidence>
<organism evidence="8 9">
    <name type="scientific">Phialocephala subalpina</name>
    <dbReference type="NCBI Taxonomy" id="576137"/>
    <lineage>
        <taxon>Eukaryota</taxon>
        <taxon>Fungi</taxon>
        <taxon>Dikarya</taxon>
        <taxon>Ascomycota</taxon>
        <taxon>Pezizomycotina</taxon>
        <taxon>Leotiomycetes</taxon>
        <taxon>Helotiales</taxon>
        <taxon>Mollisiaceae</taxon>
        <taxon>Phialocephala</taxon>
        <taxon>Phialocephala fortinii species complex</taxon>
    </lineage>
</organism>
<dbReference type="OrthoDB" id="5086884at2759"/>
<proteinExistence type="predicted"/>
<keyword evidence="3 6" id="KW-1133">Transmembrane helix</keyword>
<feature type="transmembrane region" description="Helical" evidence="6">
    <location>
        <begin position="417"/>
        <end position="438"/>
    </location>
</feature>
<keyword evidence="4 6" id="KW-0472">Membrane</keyword>
<evidence type="ECO:0000256" key="1">
    <source>
        <dbReference type="ARBA" id="ARBA00004141"/>
    </source>
</evidence>
<evidence type="ECO:0000313" key="9">
    <source>
        <dbReference type="Proteomes" id="UP000184330"/>
    </source>
</evidence>
<gene>
    <name evidence="8" type="ORF">PAC_08991</name>
</gene>
<dbReference type="EMBL" id="FJOG01000013">
    <property type="protein sequence ID" value="CZR59099.1"/>
    <property type="molecule type" value="Genomic_DNA"/>
</dbReference>
<feature type="transmembrane region" description="Helical" evidence="6">
    <location>
        <begin position="445"/>
        <end position="464"/>
    </location>
</feature>
<feature type="transmembrane region" description="Helical" evidence="6">
    <location>
        <begin position="381"/>
        <end position="405"/>
    </location>
</feature>
<dbReference type="Pfam" id="PF07690">
    <property type="entry name" value="MFS_1"/>
    <property type="match status" value="1"/>
</dbReference>
<feature type="transmembrane region" description="Helical" evidence="6">
    <location>
        <begin position="507"/>
        <end position="527"/>
    </location>
</feature>
<feature type="transmembrane region" description="Helical" evidence="6">
    <location>
        <begin position="311"/>
        <end position="329"/>
    </location>
</feature>
<feature type="transmembrane region" description="Helical" evidence="6">
    <location>
        <begin position="271"/>
        <end position="291"/>
    </location>
</feature>
<evidence type="ECO:0000256" key="3">
    <source>
        <dbReference type="ARBA" id="ARBA00022989"/>
    </source>
</evidence>
<feature type="transmembrane region" description="Helical" evidence="6">
    <location>
        <begin position="184"/>
        <end position="201"/>
    </location>
</feature>
<dbReference type="GO" id="GO:0016020">
    <property type="term" value="C:membrane"/>
    <property type="evidence" value="ECO:0007669"/>
    <property type="project" value="UniProtKB-SubCell"/>
</dbReference>
<feature type="transmembrane region" description="Helical" evidence="6">
    <location>
        <begin position="155"/>
        <end position="172"/>
    </location>
</feature>
<dbReference type="GO" id="GO:0022857">
    <property type="term" value="F:transmembrane transporter activity"/>
    <property type="evidence" value="ECO:0007669"/>
    <property type="project" value="InterPro"/>
</dbReference>
<sequence length="630" mass="68725">MSSPNMQYISTAAPCGGAQTTCYSSDSLSPSSPQKNTPTTDGMIRKNSNRLHEAFHTRPSREEIAKSANLRTLRPQEKENRQQGSDSLVVEESDAARIERLGRQRPEVFSSLWAEVGFVFSISMSQVLSEYFVSGFTVILPTLVTDLGIPSASSTWPASAFSLTLASFLLIFGRTADIFGGYPVYVAGLAWLTIWSLIVGFSTNEVMLNFCRALQGLGPAAYLPSSVMILGSIYRPGPRKNLVFSIYGACAPLGFFAGIFFAGVTAEYTTWGWYFWIGTILSAITALTASLTVPSDMQEKRNNLVKVRMDWLGAILIACGLILFTFAIIDSSHAPQQWKTPYIYVLFIVGSLFLVAGAYVEARIAEQPLLPASLFKVPSMSALVVALFFTYGSLGVFLLYATFYMESVMGASPLQVVAWYVPMALGGCLISTFGGFVLHLLPGTVLVIISGVSWIIAPLLFAIAPQGANYWVYTFPAMICATVGIDITFNVANVFITTSLPQRQQGLAGAVIMLLLHLGIAVCLGFADIVNTYTVARLGLRKSYHAVFWFEVTCAATALTILVFFVKIKKAGSDLTVDEREAMEAAARQNQRDCEEESKYGSRPNTGPKSRDGLESRDWNGERGTREQSI</sequence>
<feature type="transmembrane region" description="Helical" evidence="6">
    <location>
        <begin position="213"/>
        <end position="234"/>
    </location>
</feature>
<dbReference type="Gene3D" id="1.20.1720.10">
    <property type="entry name" value="Multidrug resistance protein D"/>
    <property type="match status" value="1"/>
</dbReference>
<feature type="transmembrane region" description="Helical" evidence="6">
    <location>
        <begin position="341"/>
        <end position="360"/>
    </location>
</feature>
<dbReference type="PANTHER" id="PTHR42718">
    <property type="entry name" value="MAJOR FACILITATOR SUPERFAMILY MULTIDRUG TRANSPORTER MFSC"/>
    <property type="match status" value="1"/>
</dbReference>
<evidence type="ECO:0000256" key="2">
    <source>
        <dbReference type="ARBA" id="ARBA00022692"/>
    </source>
</evidence>
<keyword evidence="2 6" id="KW-0812">Transmembrane</keyword>
<feature type="transmembrane region" description="Helical" evidence="6">
    <location>
        <begin position="547"/>
        <end position="566"/>
    </location>
</feature>
<dbReference type="CDD" id="cd17476">
    <property type="entry name" value="MFS_Amf1_MDR_like"/>
    <property type="match status" value="1"/>
</dbReference>
<comment type="subcellular location">
    <subcellularLocation>
        <location evidence="1">Membrane</location>
        <topology evidence="1">Multi-pass membrane protein</topology>
    </subcellularLocation>
</comment>
<feature type="region of interest" description="Disordered" evidence="5">
    <location>
        <begin position="21"/>
        <end position="48"/>
    </location>
</feature>
<feature type="region of interest" description="Disordered" evidence="5">
    <location>
        <begin position="65"/>
        <end position="90"/>
    </location>
</feature>
<dbReference type="InterPro" id="IPR020846">
    <property type="entry name" value="MFS_dom"/>
</dbReference>
<reference evidence="8 9" key="1">
    <citation type="submission" date="2016-03" db="EMBL/GenBank/DDBJ databases">
        <authorList>
            <person name="Ploux O."/>
        </authorList>
    </citation>
    <scope>NUCLEOTIDE SEQUENCE [LARGE SCALE GENOMIC DNA]</scope>
    <source>
        <strain evidence="8 9">UAMH 11012</strain>
    </source>
</reference>
<dbReference type="Gene3D" id="1.20.1250.20">
    <property type="entry name" value="MFS general substrate transporter like domains"/>
    <property type="match status" value="1"/>
</dbReference>
<keyword evidence="9" id="KW-1185">Reference proteome</keyword>
<dbReference type="InterPro" id="IPR036259">
    <property type="entry name" value="MFS_trans_sf"/>
</dbReference>
<feature type="transmembrane region" description="Helical" evidence="6">
    <location>
        <begin position="470"/>
        <end position="495"/>
    </location>
</feature>
<name>A0A1L7X272_9HELO</name>
<accession>A0A1L7X272</accession>
<dbReference type="SUPFAM" id="SSF103473">
    <property type="entry name" value="MFS general substrate transporter"/>
    <property type="match status" value="1"/>
</dbReference>
<evidence type="ECO:0000256" key="5">
    <source>
        <dbReference type="SAM" id="MobiDB-lite"/>
    </source>
</evidence>
<dbReference type="PROSITE" id="PS50850">
    <property type="entry name" value="MFS"/>
    <property type="match status" value="1"/>
</dbReference>
<feature type="region of interest" description="Disordered" evidence="5">
    <location>
        <begin position="582"/>
        <end position="630"/>
    </location>
</feature>
<protein>
    <submittedName>
        <fullName evidence="8">Related to multidrug resistance protein</fullName>
    </submittedName>
</protein>
<feature type="compositionally biased region" description="Basic and acidic residues" evidence="5">
    <location>
        <begin position="590"/>
        <end position="600"/>
    </location>
</feature>
<dbReference type="Proteomes" id="UP000184330">
    <property type="component" value="Unassembled WGS sequence"/>
</dbReference>
<feature type="domain" description="Major facilitator superfamily (MFS) profile" evidence="7">
    <location>
        <begin position="118"/>
        <end position="570"/>
    </location>
</feature>
<dbReference type="PANTHER" id="PTHR42718:SF36">
    <property type="entry name" value="MULTIDRUG TRANSPORTER, PUTATIVE (AFU_ORTHOLOGUE AFUA_4G13820)-RELATED"/>
    <property type="match status" value="1"/>
</dbReference>
<evidence type="ECO:0000256" key="6">
    <source>
        <dbReference type="SAM" id="Phobius"/>
    </source>
</evidence>
<feature type="transmembrane region" description="Helical" evidence="6">
    <location>
        <begin position="246"/>
        <end position="265"/>
    </location>
</feature>
<dbReference type="AlphaFoldDB" id="A0A1L7X272"/>